<evidence type="ECO:0000313" key="2">
    <source>
        <dbReference type="Proteomes" id="UP000805193"/>
    </source>
</evidence>
<evidence type="ECO:0000313" key="1">
    <source>
        <dbReference type="EMBL" id="KAG0437229.1"/>
    </source>
</evidence>
<dbReference type="Proteomes" id="UP000805193">
    <property type="component" value="Unassembled WGS sequence"/>
</dbReference>
<keyword evidence="2" id="KW-1185">Reference proteome</keyword>
<accession>A0AC60QN00</accession>
<protein>
    <submittedName>
        <fullName evidence="1">Uncharacterized protein</fullName>
    </submittedName>
</protein>
<sequence length="122" mass="13244">MNPSLHPGRRTALAKAPRRTYGNPNDVLYTDAALYTGQAAALVSLINSDFNTVVTASVRTIQPVVAEKVGIALAIVSFTKRDHVTIRSDSQAAIKQFCEGRVSPRAFNILRKSPKIPNVELV</sequence>
<organism evidence="1 2">
    <name type="scientific">Ixodes persulcatus</name>
    <name type="common">Taiga tick</name>
    <dbReference type="NCBI Taxonomy" id="34615"/>
    <lineage>
        <taxon>Eukaryota</taxon>
        <taxon>Metazoa</taxon>
        <taxon>Ecdysozoa</taxon>
        <taxon>Arthropoda</taxon>
        <taxon>Chelicerata</taxon>
        <taxon>Arachnida</taxon>
        <taxon>Acari</taxon>
        <taxon>Parasitiformes</taxon>
        <taxon>Ixodida</taxon>
        <taxon>Ixodoidea</taxon>
        <taxon>Ixodidae</taxon>
        <taxon>Ixodinae</taxon>
        <taxon>Ixodes</taxon>
    </lineage>
</organism>
<name>A0AC60QN00_IXOPE</name>
<gene>
    <name evidence="1" type="ORF">HPB47_017540</name>
</gene>
<comment type="caution">
    <text evidence="1">The sequence shown here is derived from an EMBL/GenBank/DDBJ whole genome shotgun (WGS) entry which is preliminary data.</text>
</comment>
<proteinExistence type="predicted"/>
<dbReference type="EMBL" id="JABSTQ010006478">
    <property type="protein sequence ID" value="KAG0437229.1"/>
    <property type="molecule type" value="Genomic_DNA"/>
</dbReference>
<reference evidence="1 2" key="1">
    <citation type="journal article" date="2020" name="Cell">
        <title>Large-Scale Comparative Analyses of Tick Genomes Elucidate Their Genetic Diversity and Vector Capacities.</title>
        <authorList>
            <consortium name="Tick Genome and Microbiome Consortium (TIGMIC)"/>
            <person name="Jia N."/>
            <person name="Wang J."/>
            <person name="Shi W."/>
            <person name="Du L."/>
            <person name="Sun Y."/>
            <person name="Zhan W."/>
            <person name="Jiang J.F."/>
            <person name="Wang Q."/>
            <person name="Zhang B."/>
            <person name="Ji P."/>
            <person name="Bell-Sakyi L."/>
            <person name="Cui X.M."/>
            <person name="Yuan T.T."/>
            <person name="Jiang B.G."/>
            <person name="Yang W.F."/>
            <person name="Lam T.T."/>
            <person name="Chang Q.C."/>
            <person name="Ding S.J."/>
            <person name="Wang X.J."/>
            <person name="Zhu J.G."/>
            <person name="Ruan X.D."/>
            <person name="Zhao L."/>
            <person name="Wei J.T."/>
            <person name="Ye R.Z."/>
            <person name="Que T.C."/>
            <person name="Du C.H."/>
            <person name="Zhou Y.H."/>
            <person name="Cheng J.X."/>
            <person name="Dai P.F."/>
            <person name="Guo W.B."/>
            <person name="Han X.H."/>
            <person name="Huang E.J."/>
            <person name="Li L.F."/>
            <person name="Wei W."/>
            <person name="Gao Y.C."/>
            <person name="Liu J.Z."/>
            <person name="Shao H.Z."/>
            <person name="Wang X."/>
            <person name="Wang C.C."/>
            <person name="Yang T.C."/>
            <person name="Huo Q.B."/>
            <person name="Li W."/>
            <person name="Chen H.Y."/>
            <person name="Chen S.E."/>
            <person name="Zhou L.G."/>
            <person name="Ni X.B."/>
            <person name="Tian J.H."/>
            <person name="Sheng Y."/>
            <person name="Liu T."/>
            <person name="Pan Y.S."/>
            <person name="Xia L.Y."/>
            <person name="Li J."/>
            <person name="Zhao F."/>
            <person name="Cao W.C."/>
        </authorList>
    </citation>
    <scope>NUCLEOTIDE SEQUENCE [LARGE SCALE GENOMIC DNA]</scope>
    <source>
        <strain evidence="1">Iper-2018</strain>
    </source>
</reference>